<sequence>MRVIVLLVMFYYTRPGIFDDPCCIYSSKDRRVQHSTTSNDTWRLVRCGNTLMVAKRYTDSFCEFSLEENLFESLALNVSRQELHVLAPECKFGPVEVGINKQVRCIRYPRMPSVQSKPEKPSILGVTYRVDYTVMIPTPHFPRDFNGLLCTFLEKNDTFYNTTVDVCGSEFYSVDGNGK</sequence>
<name>C6L6E7_9BETA</name>
<gene>
    <name evidence="1" type="primary">GP129</name>
</gene>
<accession>C6L6E7</accession>
<dbReference type="KEGG" id="vg:14536708"/>
<dbReference type="RefSeq" id="YP_007417881.1">
    <property type="nucleotide sequence ID" value="NC_020231.1"/>
</dbReference>
<organism evidence="1">
    <name type="scientific">Caviid betaherpesvirus 2</name>
    <dbReference type="NCBI Taxonomy" id="33706"/>
    <lineage>
        <taxon>Viruses</taxon>
        <taxon>Duplodnaviria</taxon>
        <taxon>Heunggongvirae</taxon>
        <taxon>Peploviricota</taxon>
        <taxon>Herviviricetes</taxon>
        <taxon>Herpesvirales</taxon>
        <taxon>Orthoherpesviridae</taxon>
        <taxon>Betaherpesvirinae</taxon>
        <taxon>Quwivirus</taxon>
        <taxon>Quwivirus caviidbeta2</taxon>
    </lineage>
</organism>
<reference evidence="1" key="1">
    <citation type="journal article" date="2009" name="Virology">
        <title>Characterization of the guinea pig cytomegalovirus genome locus that encodes homologs of human cytomegalovirus major immediate-early genes, UL128, and UL130.</title>
        <authorList>
            <person name="Yamada S."/>
            <person name="Nozawa N."/>
            <person name="Katano H."/>
            <person name="Fukui Y."/>
            <person name="Tsuda M."/>
            <person name="Tsutsui Y."/>
            <person name="Kurane I."/>
            <person name="Inoue N."/>
        </authorList>
    </citation>
    <scope>NUCLEOTIDE SEQUENCE</scope>
</reference>
<dbReference type="InterPro" id="IPR057762">
    <property type="entry name" value="UL128-like"/>
</dbReference>
<dbReference type="GeneID" id="14536708"/>
<protein>
    <submittedName>
        <fullName evidence="1">PGP129</fullName>
    </submittedName>
</protein>
<evidence type="ECO:0000313" key="1">
    <source>
        <dbReference type="EMBL" id="BAH86634.1"/>
    </source>
</evidence>
<dbReference type="Pfam" id="PF25700">
    <property type="entry name" value="UL128"/>
    <property type="match status" value="1"/>
</dbReference>
<proteinExistence type="predicted"/>
<dbReference type="EMBL" id="AB492278">
    <property type="protein sequence ID" value="BAH86634.1"/>
    <property type="molecule type" value="Genomic_DNA"/>
</dbReference>